<dbReference type="InterPro" id="IPR001296">
    <property type="entry name" value="Glyco_trans_1"/>
</dbReference>
<dbReference type="GO" id="GO:0016757">
    <property type="term" value="F:glycosyltransferase activity"/>
    <property type="evidence" value="ECO:0007669"/>
    <property type="project" value="InterPro"/>
</dbReference>
<dbReference type="AlphaFoldDB" id="A0AAT9FH64"/>
<gene>
    <name evidence="3" type="ORF">NT6N_03490</name>
</gene>
<dbReference type="CDD" id="cd03801">
    <property type="entry name" value="GT4_PimA-like"/>
    <property type="match status" value="1"/>
</dbReference>
<evidence type="ECO:0000313" key="3">
    <source>
        <dbReference type="EMBL" id="BDS05309.1"/>
    </source>
</evidence>
<dbReference type="PANTHER" id="PTHR12526">
    <property type="entry name" value="GLYCOSYLTRANSFERASE"/>
    <property type="match status" value="1"/>
</dbReference>
<dbReference type="KEGG" id="osu:NT6N_03490"/>
<dbReference type="PANTHER" id="PTHR12526:SF630">
    <property type="entry name" value="GLYCOSYLTRANSFERASE"/>
    <property type="match status" value="1"/>
</dbReference>
<reference evidence="3" key="1">
    <citation type="submission" date="2024-07" db="EMBL/GenBank/DDBJ databases">
        <title>Complete genome sequence of Verrucomicrobiaceae bacterium NT6N.</title>
        <authorList>
            <person name="Huang C."/>
            <person name="Takami H."/>
            <person name="Hamasaki K."/>
        </authorList>
    </citation>
    <scope>NUCLEOTIDE SEQUENCE</scope>
    <source>
        <strain evidence="3">NT6N</strain>
    </source>
</reference>
<accession>A0AAT9FH64</accession>
<dbReference type="SUPFAM" id="SSF53756">
    <property type="entry name" value="UDP-Glycosyltransferase/glycogen phosphorylase"/>
    <property type="match status" value="1"/>
</dbReference>
<name>A0AAT9FH64_9BACT</name>
<sequence>MPDIIHICYPGIGGQAAVATGLALEGSRAGVSHGIIFYGVEPTAEQYLTLCEENNIAHKTIVKKPGVGLGARQALSNAIQGMAPKMVISHHHDTAISAACSGMLKTSKVKPVNVFVEHHSNALKTQKDWVLGALAHRLTDHTVFLTEEYRKIVHARSEFLFKEDRTSVIGNGLELRLYPRRVISDFKYTVIGMQGRMDSGKDFESVIRAFALLSQSADYDFMVKPLRLELIGDGPDRTKLEALVQELKLTELVSFTGFLSHQSLIKKMQTWHAAVLMTEGETLSMAILEAWALQLPVISTRVSGVKELINDHFDGLLVEPGDSEELAKNLTLVLNNNATARRLGMSGRERVEQEFDRRKIWRSYLDLMNKLSTGSDSTPRGKAKKSHQLTSSYSP</sequence>
<evidence type="ECO:0000259" key="2">
    <source>
        <dbReference type="Pfam" id="PF00534"/>
    </source>
</evidence>
<evidence type="ECO:0000256" key="1">
    <source>
        <dbReference type="SAM" id="MobiDB-lite"/>
    </source>
</evidence>
<feature type="domain" description="Glycosyl transferase family 1" evidence="2">
    <location>
        <begin position="187"/>
        <end position="350"/>
    </location>
</feature>
<dbReference type="Pfam" id="PF00534">
    <property type="entry name" value="Glycos_transf_1"/>
    <property type="match status" value="1"/>
</dbReference>
<dbReference type="Gene3D" id="3.40.50.2000">
    <property type="entry name" value="Glycogen Phosphorylase B"/>
    <property type="match status" value="2"/>
</dbReference>
<proteinExistence type="predicted"/>
<dbReference type="EMBL" id="AP026866">
    <property type="protein sequence ID" value="BDS05309.1"/>
    <property type="molecule type" value="Genomic_DNA"/>
</dbReference>
<organism evidence="3">
    <name type="scientific">Oceaniferula spumae</name>
    <dbReference type="NCBI Taxonomy" id="2979115"/>
    <lineage>
        <taxon>Bacteria</taxon>
        <taxon>Pseudomonadati</taxon>
        <taxon>Verrucomicrobiota</taxon>
        <taxon>Verrucomicrobiia</taxon>
        <taxon>Verrucomicrobiales</taxon>
        <taxon>Verrucomicrobiaceae</taxon>
        <taxon>Oceaniferula</taxon>
    </lineage>
</organism>
<feature type="region of interest" description="Disordered" evidence="1">
    <location>
        <begin position="372"/>
        <end position="395"/>
    </location>
</feature>
<protein>
    <recommendedName>
        <fullName evidence="2">Glycosyl transferase family 1 domain-containing protein</fullName>
    </recommendedName>
</protein>